<dbReference type="EMBL" id="DP000086">
    <property type="protein sequence ID" value="ABB47280.1"/>
    <property type="molecule type" value="Genomic_DNA"/>
</dbReference>
<evidence type="ECO:0000313" key="2">
    <source>
        <dbReference type="EMBL" id="ABB47280.1"/>
    </source>
</evidence>
<sequence length="97" mass="9978">MEVESAVVGARGLRRQSIEVGGRGGGDSDGRSWMEAMRTRARGGGGGGRGGDRSSGLEAKAEVFFIGFTNGPVTIKFLAVTSCARGALSRVGFSLAR</sequence>
<reference evidence="2" key="2">
    <citation type="submission" date="2003-05" db="EMBL/GenBank/DDBJ databases">
        <authorList>
            <person name="Buell C.R."/>
            <person name="Wing R.A."/>
            <person name="McCombie W.R."/>
            <person name="Messing J."/>
            <person name="Yuan Q."/>
            <person name="Ouyang S."/>
        </authorList>
    </citation>
    <scope>NUCLEOTIDE SEQUENCE</scope>
</reference>
<dbReference type="AlphaFoldDB" id="Q339J7"/>
<evidence type="ECO:0000256" key="1">
    <source>
        <dbReference type="SAM" id="MobiDB-lite"/>
    </source>
</evidence>
<organism evidence="2">
    <name type="scientific">Oryza sativa subsp. japonica</name>
    <name type="common">Rice</name>
    <dbReference type="NCBI Taxonomy" id="39947"/>
    <lineage>
        <taxon>Eukaryota</taxon>
        <taxon>Viridiplantae</taxon>
        <taxon>Streptophyta</taxon>
        <taxon>Embryophyta</taxon>
        <taxon>Tracheophyta</taxon>
        <taxon>Spermatophyta</taxon>
        <taxon>Magnoliopsida</taxon>
        <taxon>Liliopsida</taxon>
        <taxon>Poales</taxon>
        <taxon>Poaceae</taxon>
        <taxon>BOP clade</taxon>
        <taxon>Oryzoideae</taxon>
        <taxon>Oryzeae</taxon>
        <taxon>Oryzinae</taxon>
        <taxon>Oryza</taxon>
        <taxon>Oryza sativa</taxon>
    </lineage>
</organism>
<gene>
    <name evidence="2" type="ordered locus">LOC_Os10g20870</name>
</gene>
<reference evidence="2" key="3">
    <citation type="submission" date="2006-07" db="EMBL/GenBank/DDBJ databases">
        <authorList>
            <person name="Buell R."/>
        </authorList>
    </citation>
    <scope>NUCLEOTIDE SEQUENCE</scope>
</reference>
<name>Q339J7_ORYSJ</name>
<feature type="region of interest" description="Disordered" evidence="1">
    <location>
        <begin position="18"/>
        <end position="55"/>
    </location>
</feature>
<accession>Q339J7</accession>
<reference evidence="2" key="1">
    <citation type="journal article" date="2003" name="Science">
        <title>In-depth view of structure, activity, and evolution of rice chromosome 10.</title>
        <authorList>
            <consortium name="Rice Chromosome 10 Sequencing Consortium"/>
        </authorList>
    </citation>
    <scope>NUCLEOTIDE SEQUENCE [LARGE SCALE GENOMIC DNA]</scope>
</reference>
<proteinExistence type="predicted"/>
<protein>
    <submittedName>
        <fullName evidence="2">Uncharacterized protein</fullName>
    </submittedName>
</protein>